<feature type="region of interest" description="Disordered" evidence="1">
    <location>
        <begin position="229"/>
        <end position="287"/>
    </location>
</feature>
<evidence type="ECO:0000256" key="2">
    <source>
        <dbReference type="SAM" id="Phobius"/>
    </source>
</evidence>
<keyword evidence="2" id="KW-0812">Transmembrane</keyword>
<dbReference type="InterPro" id="IPR013324">
    <property type="entry name" value="RNA_pol_sigma_r3/r4-like"/>
</dbReference>
<reference evidence="4 5" key="1">
    <citation type="submission" date="2021-10" db="EMBL/GenBank/DDBJ databases">
        <title>Anaerobic single-cell dispensing facilitates the cultivation of human gut bacteria.</title>
        <authorList>
            <person name="Afrizal A."/>
        </authorList>
    </citation>
    <scope>NUCLEOTIDE SEQUENCE [LARGE SCALE GENOMIC DNA]</scope>
    <source>
        <strain evidence="4 5">CLA-AA-H276</strain>
    </source>
</reference>
<dbReference type="Pfam" id="PF08239">
    <property type="entry name" value="SH3_3"/>
    <property type="match status" value="1"/>
</dbReference>
<name>A0AAE3DAR3_9FIRM</name>
<evidence type="ECO:0000256" key="1">
    <source>
        <dbReference type="SAM" id="MobiDB-lite"/>
    </source>
</evidence>
<feature type="compositionally biased region" description="Polar residues" evidence="1">
    <location>
        <begin position="392"/>
        <end position="410"/>
    </location>
</feature>
<keyword evidence="2" id="KW-1133">Transmembrane helix</keyword>
<dbReference type="InterPro" id="IPR016024">
    <property type="entry name" value="ARM-type_fold"/>
</dbReference>
<dbReference type="SMART" id="SM00287">
    <property type="entry name" value="SH3b"/>
    <property type="match status" value="1"/>
</dbReference>
<evidence type="ECO:0000313" key="4">
    <source>
        <dbReference type="EMBL" id="MCC2125450.1"/>
    </source>
</evidence>
<gene>
    <name evidence="4" type="ORF">LKD36_04570</name>
</gene>
<dbReference type="PROSITE" id="PS51781">
    <property type="entry name" value="SH3B"/>
    <property type="match status" value="1"/>
</dbReference>
<evidence type="ECO:0000313" key="5">
    <source>
        <dbReference type="Proteomes" id="UP001198220"/>
    </source>
</evidence>
<comment type="caution">
    <text evidence="4">The sequence shown here is derived from an EMBL/GenBank/DDBJ whole genome shotgun (WGS) entry which is preliminary data.</text>
</comment>
<proteinExistence type="predicted"/>
<dbReference type="Gene3D" id="2.30.30.40">
    <property type="entry name" value="SH3 Domains"/>
    <property type="match status" value="1"/>
</dbReference>
<dbReference type="SUPFAM" id="SSF48371">
    <property type="entry name" value="ARM repeat"/>
    <property type="match status" value="1"/>
</dbReference>
<dbReference type="AlphaFoldDB" id="A0AAE3DAR3"/>
<evidence type="ECO:0000259" key="3">
    <source>
        <dbReference type="PROSITE" id="PS51781"/>
    </source>
</evidence>
<dbReference type="EMBL" id="JAJEPS010000003">
    <property type="protein sequence ID" value="MCC2125450.1"/>
    <property type="molecule type" value="Genomic_DNA"/>
</dbReference>
<dbReference type="Proteomes" id="UP001198220">
    <property type="component" value="Unassembled WGS sequence"/>
</dbReference>
<protein>
    <submittedName>
        <fullName evidence="4">SH3 domain-containing protein</fullName>
    </submittedName>
</protein>
<keyword evidence="2" id="KW-0472">Membrane</keyword>
<organism evidence="4 5">
    <name type="scientific">Hominiventricola filiformis</name>
    <dbReference type="NCBI Taxonomy" id="2885352"/>
    <lineage>
        <taxon>Bacteria</taxon>
        <taxon>Bacillati</taxon>
        <taxon>Bacillota</taxon>
        <taxon>Clostridia</taxon>
        <taxon>Lachnospirales</taxon>
        <taxon>Lachnospiraceae</taxon>
        <taxon>Hominiventricola</taxon>
    </lineage>
</organism>
<dbReference type="InterPro" id="IPR052354">
    <property type="entry name" value="Cell_Wall_Dynamics_Protein"/>
</dbReference>
<dbReference type="SUPFAM" id="SSF88659">
    <property type="entry name" value="Sigma3 and sigma4 domains of RNA polymerase sigma factors"/>
    <property type="match status" value="1"/>
</dbReference>
<feature type="domain" description="SH3b" evidence="3">
    <location>
        <begin position="389"/>
        <end position="455"/>
    </location>
</feature>
<accession>A0AAE3DAR3</accession>
<dbReference type="InterPro" id="IPR003646">
    <property type="entry name" value="SH3-like_bac-type"/>
</dbReference>
<dbReference type="PANTHER" id="PTHR34408">
    <property type="entry name" value="FAMILY PROTEIN, PUTATIVE-RELATED"/>
    <property type="match status" value="1"/>
</dbReference>
<feature type="region of interest" description="Disordered" evidence="1">
    <location>
        <begin position="326"/>
        <end position="410"/>
    </location>
</feature>
<dbReference type="RefSeq" id="WP_308458879.1">
    <property type="nucleotide sequence ID" value="NZ_JAJEPS010000003.1"/>
</dbReference>
<feature type="compositionally biased region" description="Acidic residues" evidence="1">
    <location>
        <begin position="239"/>
        <end position="287"/>
    </location>
</feature>
<feature type="transmembrane region" description="Helical" evidence="2">
    <location>
        <begin position="297"/>
        <end position="319"/>
    </location>
</feature>
<keyword evidence="5" id="KW-1185">Reference proteome</keyword>
<feature type="compositionally biased region" description="Acidic residues" evidence="1">
    <location>
        <begin position="350"/>
        <end position="386"/>
    </location>
</feature>
<dbReference type="PANTHER" id="PTHR34408:SF1">
    <property type="entry name" value="GLYCOSYL HYDROLASE FAMILY 19 DOMAIN-CONTAINING PROTEIN HI_1415"/>
    <property type="match status" value="1"/>
</dbReference>
<sequence>MVLEMRRALEQLKKGEEQGYRKLYDATYEDVYCRSLLVLQNDQQAADFMEAFYTAFLGDVDEAALPVNPEKWFWQRYYREMRKAYHHLLEGQKKGVRCQESTLAAVPAALPLLHRILLVMSYMDDFQAEEIAEIFGLPTDKVETELGKVGSLLPNLTKNQPESAAAYLTDWRVLLLGACRQILSAGQGEWIDRVYAKASKAAGILDEPVKEADDFEYFVADVDVEPAEPKKKKAVPVVEEPEDEEDDESEDEDDDENSYDEDEDDEYDEDDDENSYDEDEDDDRYDWDLEDDNRKMVILGIVLALVIVAVIGVGAYFFLNRDKGNTEQPAQTTEEQEDGNAELVIKGDGDSADDSSEAENQQTEETDSSEEETPEEEQPAEEEPAEPETVTMKVNASSVNVRSEASTDSSIVTKVANGETVEVVGDASQEWVQIRCTEQDGKEGYVKSEFLTAAE</sequence>